<dbReference type="PANTHER" id="PTHR48081:SF33">
    <property type="entry name" value="KYNURENINE FORMAMIDASE"/>
    <property type="match status" value="1"/>
</dbReference>
<keyword evidence="4" id="KW-1185">Reference proteome</keyword>
<dbReference type="InterPro" id="IPR050300">
    <property type="entry name" value="GDXG_lipolytic_enzyme"/>
</dbReference>
<proteinExistence type="predicted"/>
<reference evidence="3 4" key="1">
    <citation type="submission" date="2016-07" db="EMBL/GenBank/DDBJ databases">
        <title>Pervasive Adenine N6-methylation of Active Genes in Fungi.</title>
        <authorList>
            <consortium name="DOE Joint Genome Institute"/>
            <person name="Mondo S.J."/>
            <person name="Dannebaum R.O."/>
            <person name="Kuo R.C."/>
            <person name="Labutti K."/>
            <person name="Haridas S."/>
            <person name="Kuo A."/>
            <person name="Salamov A."/>
            <person name="Ahrendt S.R."/>
            <person name="Lipzen A."/>
            <person name="Sullivan W."/>
            <person name="Andreopoulos W.B."/>
            <person name="Clum A."/>
            <person name="Lindquist E."/>
            <person name="Daum C."/>
            <person name="Ramamoorthy G.K."/>
            <person name="Gryganskyi A."/>
            <person name="Culley D."/>
            <person name="Magnuson J.K."/>
            <person name="James T.Y."/>
            <person name="O'Malley M.A."/>
            <person name="Stajich J.E."/>
            <person name="Spatafora J.W."/>
            <person name="Visel A."/>
            <person name="Grigoriev I.V."/>
        </authorList>
    </citation>
    <scope>NUCLEOTIDE SEQUENCE [LARGE SCALE GENOMIC DNA]</scope>
    <source>
        <strain evidence="3 4">NRRL 1336</strain>
    </source>
</reference>
<dbReference type="GO" id="GO:0016787">
    <property type="term" value="F:hydrolase activity"/>
    <property type="evidence" value="ECO:0007669"/>
    <property type="project" value="UniProtKB-KW"/>
</dbReference>
<dbReference type="InterPro" id="IPR049492">
    <property type="entry name" value="BD-FAE-like_dom"/>
</dbReference>
<sequence length="308" mass="34853">MVISYLYWRYWQVGTDTFRRIVSRDIIYSEASNVCKLDIYHPDGNKMACNDGEDSMKKPAIIFIYGGSWSSGQKLLYTSMANTLRESGYVVVVPDYRKYPAGHSAGAHLASQVVLCDLVEKVKHASLATKKQTDRTGDSMPKNHTTDFLPQVEGLLLFAGVYDIETHYEHEAARGVEKISAMGRVMGLTSNNYRKNSPLNLIETHGSLFDHSDALLEFAPRILFVHGEKDITVPLEQSTNMYNMLGKVLPPPRRDDVDVRIRLYRKMKHSHCVTALMPSIFGTDKMHKPLIRDITAFVDAPLSDERDH</sequence>
<dbReference type="SUPFAM" id="SSF53474">
    <property type="entry name" value="alpha/beta-Hydrolases"/>
    <property type="match status" value="1"/>
</dbReference>
<evidence type="ECO:0000313" key="4">
    <source>
        <dbReference type="Proteomes" id="UP000193560"/>
    </source>
</evidence>
<comment type="caution">
    <text evidence="3">The sequence shown here is derived from an EMBL/GenBank/DDBJ whole genome shotgun (WGS) entry which is preliminary data.</text>
</comment>
<dbReference type="EMBL" id="MCGE01000004">
    <property type="protein sequence ID" value="ORZ22202.1"/>
    <property type="molecule type" value="Genomic_DNA"/>
</dbReference>
<dbReference type="STRING" id="90262.A0A1X2ITW5"/>
<keyword evidence="1 3" id="KW-0378">Hydrolase</keyword>
<evidence type="ECO:0000313" key="3">
    <source>
        <dbReference type="EMBL" id="ORZ22202.1"/>
    </source>
</evidence>
<name>A0A1X2ITW5_9FUNG</name>
<dbReference type="InterPro" id="IPR029058">
    <property type="entry name" value="AB_hydrolase_fold"/>
</dbReference>
<dbReference type="OrthoDB" id="6495301at2759"/>
<dbReference type="PANTHER" id="PTHR48081">
    <property type="entry name" value="AB HYDROLASE SUPERFAMILY PROTEIN C4A8.06C"/>
    <property type="match status" value="1"/>
</dbReference>
<dbReference type="Proteomes" id="UP000193560">
    <property type="component" value="Unassembled WGS sequence"/>
</dbReference>
<accession>A0A1X2ITW5</accession>
<dbReference type="Gene3D" id="3.40.50.1820">
    <property type="entry name" value="alpha/beta hydrolase"/>
    <property type="match status" value="2"/>
</dbReference>
<protein>
    <submittedName>
        <fullName evidence="3">Alpha/Beta hydrolase protein</fullName>
    </submittedName>
</protein>
<gene>
    <name evidence="3" type="ORF">BCR42DRAFT_320470</name>
</gene>
<feature type="domain" description="BD-FAE-like" evidence="2">
    <location>
        <begin position="54"/>
        <end position="98"/>
    </location>
</feature>
<evidence type="ECO:0000256" key="1">
    <source>
        <dbReference type="ARBA" id="ARBA00022801"/>
    </source>
</evidence>
<dbReference type="Pfam" id="PF20434">
    <property type="entry name" value="BD-FAE"/>
    <property type="match status" value="1"/>
</dbReference>
<organism evidence="3 4">
    <name type="scientific">Absidia repens</name>
    <dbReference type="NCBI Taxonomy" id="90262"/>
    <lineage>
        <taxon>Eukaryota</taxon>
        <taxon>Fungi</taxon>
        <taxon>Fungi incertae sedis</taxon>
        <taxon>Mucoromycota</taxon>
        <taxon>Mucoromycotina</taxon>
        <taxon>Mucoromycetes</taxon>
        <taxon>Mucorales</taxon>
        <taxon>Cunninghamellaceae</taxon>
        <taxon>Absidia</taxon>
    </lineage>
</organism>
<dbReference type="AlphaFoldDB" id="A0A1X2ITW5"/>
<evidence type="ECO:0000259" key="2">
    <source>
        <dbReference type="Pfam" id="PF20434"/>
    </source>
</evidence>